<dbReference type="Gene3D" id="2.30.110.10">
    <property type="entry name" value="Electron Transport, Fmn-binding Protein, Chain A"/>
    <property type="match status" value="1"/>
</dbReference>
<evidence type="ECO:0000256" key="2">
    <source>
        <dbReference type="ARBA" id="ARBA00022630"/>
    </source>
</evidence>
<keyword evidence="7" id="KW-1185">Reference proteome</keyword>
<dbReference type="InterPro" id="IPR024624">
    <property type="entry name" value="Pyridox_Oxase_Alr4036_FMN-bd"/>
</dbReference>
<dbReference type="GO" id="GO:0008615">
    <property type="term" value="P:pyridoxine biosynthetic process"/>
    <property type="evidence" value="ECO:0007669"/>
    <property type="project" value="InterPro"/>
</dbReference>
<evidence type="ECO:0000313" key="7">
    <source>
        <dbReference type="Proteomes" id="UP000244898"/>
    </source>
</evidence>
<dbReference type="EC" id="1.4.3.5" evidence="6"/>
<sequence>MTEPTLTGAWSQAWTILQQANADDRSPLRFVTLATVDANHAPQLRTVVLRELDADAATLCIFTDARSHKVAELGKNNAASLHLWAPDHLIQLRLSGEAQITSGTPIQEQWATVPDHMREAYGHVPPPGTKIAASEAWEVHPDINNFTKITVTLSHIDIVCLSRDGHWRAEFLKKNNWKGDWLSP</sequence>
<dbReference type="EMBL" id="ONZG01000005">
    <property type="protein sequence ID" value="SPJ28883.1"/>
    <property type="molecule type" value="Genomic_DNA"/>
</dbReference>
<dbReference type="Proteomes" id="UP000244898">
    <property type="component" value="Unassembled WGS sequence"/>
</dbReference>
<dbReference type="GO" id="GO:0004733">
    <property type="term" value="F:pyridoxamine phosphate oxidase activity"/>
    <property type="evidence" value="ECO:0007669"/>
    <property type="project" value="UniProtKB-EC"/>
</dbReference>
<reference evidence="7" key="1">
    <citation type="submission" date="2018-03" db="EMBL/GenBank/DDBJ databases">
        <authorList>
            <person name="Rodrigo-Torres L."/>
            <person name="Arahal R. D."/>
            <person name="Lucena T."/>
        </authorList>
    </citation>
    <scope>NUCLEOTIDE SEQUENCE [LARGE SCALE GENOMIC DNA]</scope>
    <source>
        <strain evidence="7">CECT 7615</strain>
    </source>
</reference>
<evidence type="ECO:0000259" key="5">
    <source>
        <dbReference type="Pfam" id="PF12766"/>
    </source>
</evidence>
<dbReference type="PANTHER" id="PTHR10851">
    <property type="entry name" value="PYRIDOXINE-5-PHOSPHATE OXIDASE"/>
    <property type="match status" value="1"/>
</dbReference>
<evidence type="ECO:0000256" key="3">
    <source>
        <dbReference type="ARBA" id="ARBA00022643"/>
    </source>
</evidence>
<dbReference type="AlphaFoldDB" id="A0A2R8C928"/>
<dbReference type="GO" id="GO:0010181">
    <property type="term" value="F:FMN binding"/>
    <property type="evidence" value="ECO:0007669"/>
    <property type="project" value="InterPro"/>
</dbReference>
<dbReference type="OrthoDB" id="5120525at2"/>
<evidence type="ECO:0000256" key="1">
    <source>
        <dbReference type="ARBA" id="ARBA00001917"/>
    </source>
</evidence>
<accession>A0A2R8C928</accession>
<comment type="cofactor">
    <cofactor evidence="1">
        <name>FMN</name>
        <dbReference type="ChEBI" id="CHEBI:58210"/>
    </cofactor>
</comment>
<dbReference type="PANTHER" id="PTHR10851:SF3">
    <property type="entry name" value="PYRIDOXINE_PYRIDOXAMINE 5'-PHOSPHATE OXIDASE 2"/>
    <property type="match status" value="1"/>
</dbReference>
<evidence type="ECO:0000313" key="6">
    <source>
        <dbReference type="EMBL" id="SPJ28883.1"/>
    </source>
</evidence>
<dbReference type="InterPro" id="IPR000659">
    <property type="entry name" value="Pyridox_Oxase"/>
</dbReference>
<evidence type="ECO:0000256" key="4">
    <source>
        <dbReference type="ARBA" id="ARBA00023002"/>
    </source>
</evidence>
<dbReference type="SUPFAM" id="SSF50475">
    <property type="entry name" value="FMN-binding split barrel"/>
    <property type="match status" value="1"/>
</dbReference>
<protein>
    <submittedName>
        <fullName evidence="6">Pyridoxine/pyridoxamine 5'-phosphate oxidase</fullName>
        <ecNumber evidence="6">1.4.3.5</ecNumber>
    </submittedName>
</protein>
<keyword evidence="4 6" id="KW-0560">Oxidoreductase</keyword>
<dbReference type="InterPro" id="IPR012349">
    <property type="entry name" value="Split_barrel_FMN-bd"/>
</dbReference>
<proteinExistence type="predicted"/>
<gene>
    <name evidence="6" type="primary">pdxH_1</name>
    <name evidence="6" type="ORF">TRM7615_02392</name>
</gene>
<dbReference type="Pfam" id="PF12766">
    <property type="entry name" value="Pyridox_oxase_2"/>
    <property type="match status" value="1"/>
</dbReference>
<keyword evidence="3" id="KW-0288">FMN</keyword>
<keyword evidence="2" id="KW-0285">Flavoprotein</keyword>
<dbReference type="RefSeq" id="WP_108787717.1">
    <property type="nucleotide sequence ID" value="NZ_ONZG01000005.1"/>
</dbReference>
<feature type="domain" description="Pyridoxamine 5'-phosphate oxidase Alr4036 family FMN-binding" evidence="5">
    <location>
        <begin position="14"/>
        <end position="101"/>
    </location>
</feature>
<organism evidence="6 7">
    <name type="scientific">Falsiruegeria mediterranea M17</name>
    <dbReference type="NCBI Taxonomy" id="1200281"/>
    <lineage>
        <taxon>Bacteria</taxon>
        <taxon>Pseudomonadati</taxon>
        <taxon>Pseudomonadota</taxon>
        <taxon>Alphaproteobacteria</taxon>
        <taxon>Rhodobacterales</taxon>
        <taxon>Roseobacteraceae</taxon>
        <taxon>Falsiruegeria</taxon>
    </lineage>
</organism>
<name>A0A2R8C928_9RHOB</name>